<reference evidence="1 2" key="1">
    <citation type="submission" date="2019-09" db="EMBL/GenBank/DDBJ databases">
        <title>Nocardioides panacisoli sp. nov., isolated from the soil of a ginseng field.</title>
        <authorList>
            <person name="Cho C."/>
        </authorList>
    </citation>
    <scope>NUCLEOTIDE SEQUENCE [LARGE SCALE GENOMIC DNA]</scope>
    <source>
        <strain evidence="1 2">BN130099</strain>
    </source>
</reference>
<evidence type="ECO:0000313" key="2">
    <source>
        <dbReference type="Proteomes" id="UP000325003"/>
    </source>
</evidence>
<keyword evidence="2" id="KW-1185">Reference proteome</keyword>
<reference evidence="1 2" key="2">
    <citation type="submission" date="2019-09" db="EMBL/GenBank/DDBJ databases">
        <authorList>
            <person name="Jin C."/>
        </authorList>
    </citation>
    <scope>NUCLEOTIDE SEQUENCE [LARGE SCALE GENOMIC DNA]</scope>
    <source>
        <strain evidence="1 2">BN130099</strain>
    </source>
</reference>
<proteinExistence type="predicted"/>
<gene>
    <name evidence="1" type="ORF">F0U44_10965</name>
</gene>
<organism evidence="1 2">
    <name type="scientific">Nocardioides humilatus</name>
    <dbReference type="NCBI Taxonomy" id="2607660"/>
    <lineage>
        <taxon>Bacteria</taxon>
        <taxon>Bacillati</taxon>
        <taxon>Actinomycetota</taxon>
        <taxon>Actinomycetes</taxon>
        <taxon>Propionibacteriales</taxon>
        <taxon>Nocardioidaceae</taxon>
        <taxon>Nocardioides</taxon>
    </lineage>
</organism>
<name>A0A5B1LFM4_9ACTN</name>
<evidence type="ECO:0000313" key="1">
    <source>
        <dbReference type="EMBL" id="KAA1418978.1"/>
    </source>
</evidence>
<dbReference type="InterPro" id="IPR012349">
    <property type="entry name" value="Split_barrel_FMN-bd"/>
</dbReference>
<dbReference type="Gene3D" id="2.30.110.10">
    <property type="entry name" value="Electron Transport, Fmn-binding Protein, Chain A"/>
    <property type="match status" value="1"/>
</dbReference>
<sequence>MSIPVEIGDLASALDRCGSGYLLTTSDGRVKVVIVHPVAADGVLELASPGTGTLANLAVNPIVTLVFPPLEQGGHSLLVDGTATVRGDDVVVEPSSAVLHRRAP</sequence>
<dbReference type="AlphaFoldDB" id="A0A5B1LFM4"/>
<dbReference type="SUPFAM" id="SSF50475">
    <property type="entry name" value="FMN-binding split barrel"/>
    <property type="match status" value="1"/>
</dbReference>
<dbReference type="Proteomes" id="UP000325003">
    <property type="component" value="Unassembled WGS sequence"/>
</dbReference>
<comment type="caution">
    <text evidence="1">The sequence shown here is derived from an EMBL/GenBank/DDBJ whole genome shotgun (WGS) entry which is preliminary data.</text>
</comment>
<protein>
    <submittedName>
        <fullName evidence="1">Pyridoxamine 5'-phosphate oxidase</fullName>
    </submittedName>
</protein>
<accession>A0A5B1LFM4</accession>
<dbReference type="EMBL" id="VUJV01000003">
    <property type="protein sequence ID" value="KAA1418978.1"/>
    <property type="molecule type" value="Genomic_DNA"/>
</dbReference>
<dbReference type="RefSeq" id="WP_149728318.1">
    <property type="nucleotide sequence ID" value="NZ_VUJV01000003.1"/>
</dbReference>